<evidence type="ECO:0000313" key="2">
    <source>
        <dbReference type="EMBL" id="MFC1402421.1"/>
    </source>
</evidence>
<gene>
    <name evidence="2" type="ORF">ACEZDJ_14110</name>
</gene>
<dbReference type="GO" id="GO:0004519">
    <property type="term" value="F:endonuclease activity"/>
    <property type="evidence" value="ECO:0007669"/>
    <property type="project" value="UniProtKB-KW"/>
</dbReference>
<name>A0ABV6ULV0_9ACTN</name>
<dbReference type="SUPFAM" id="SSF52980">
    <property type="entry name" value="Restriction endonuclease-like"/>
    <property type="match status" value="1"/>
</dbReference>
<keyword evidence="2" id="KW-0255">Endonuclease</keyword>
<dbReference type="EC" id="3.1.21.-" evidence="2"/>
<keyword evidence="2" id="KW-0540">Nuclease</keyword>
<evidence type="ECO:0000313" key="3">
    <source>
        <dbReference type="Proteomes" id="UP001592528"/>
    </source>
</evidence>
<dbReference type="InterPro" id="IPR011335">
    <property type="entry name" value="Restrct_endonuc-II-like"/>
</dbReference>
<feature type="domain" description="Restriction endonuclease type IV Mrr" evidence="1">
    <location>
        <begin position="25"/>
        <end position="118"/>
    </location>
</feature>
<organism evidence="2 3">
    <name type="scientific">Streptacidiphilus cavernicola</name>
    <dbReference type="NCBI Taxonomy" id="3342716"/>
    <lineage>
        <taxon>Bacteria</taxon>
        <taxon>Bacillati</taxon>
        <taxon>Actinomycetota</taxon>
        <taxon>Actinomycetes</taxon>
        <taxon>Kitasatosporales</taxon>
        <taxon>Streptomycetaceae</taxon>
        <taxon>Streptacidiphilus</taxon>
    </lineage>
</organism>
<dbReference type="InterPro" id="IPR007560">
    <property type="entry name" value="Restrct_endonuc_IV_Mrr"/>
</dbReference>
<dbReference type="Pfam" id="PF04471">
    <property type="entry name" value="Mrr_cat"/>
    <property type="match status" value="1"/>
</dbReference>
<keyword evidence="2" id="KW-0378">Hydrolase</keyword>
<reference evidence="2 3" key="1">
    <citation type="submission" date="2024-09" db="EMBL/GenBank/DDBJ databases">
        <authorList>
            <person name="Lee S.D."/>
        </authorList>
    </citation>
    <scope>NUCLEOTIDE SEQUENCE [LARGE SCALE GENOMIC DNA]</scope>
    <source>
        <strain evidence="2 3">N1-5</strain>
    </source>
</reference>
<dbReference type="RefSeq" id="WP_030249683.1">
    <property type="nucleotide sequence ID" value="NZ_JBHEZZ010000006.1"/>
</dbReference>
<keyword evidence="3" id="KW-1185">Reference proteome</keyword>
<dbReference type="EMBL" id="JBHEZZ010000006">
    <property type="protein sequence ID" value="MFC1402421.1"/>
    <property type="molecule type" value="Genomic_DNA"/>
</dbReference>
<comment type="caution">
    <text evidence="2">The sequence shown here is derived from an EMBL/GenBank/DDBJ whole genome shotgun (WGS) entry which is preliminary data.</text>
</comment>
<dbReference type="GO" id="GO:0016787">
    <property type="term" value="F:hydrolase activity"/>
    <property type="evidence" value="ECO:0007669"/>
    <property type="project" value="UniProtKB-KW"/>
</dbReference>
<sequence length="178" mass="19791">MTGFFQARIGAYLKRAKNHTDPRIRGRYYENLLAYLLESVPGCQIERNSLNNYGTEEVDITVANYRYRDGLPMLPELFLIECKNWSAPVDSTVLGYFVNVVVDRGCTLGVLAAANGITGRQEHRDRAYAIGTSALVRGIRILVITSDDLAGLTCPQDFIDLLQSRNLKLTANGTIFLG</sequence>
<accession>A0ABV6ULV0</accession>
<proteinExistence type="predicted"/>
<evidence type="ECO:0000259" key="1">
    <source>
        <dbReference type="Pfam" id="PF04471"/>
    </source>
</evidence>
<dbReference type="Proteomes" id="UP001592528">
    <property type="component" value="Unassembled WGS sequence"/>
</dbReference>
<protein>
    <submittedName>
        <fullName evidence="2">Restriction endonuclease</fullName>
        <ecNumber evidence="2">3.1.21.-</ecNumber>
    </submittedName>
</protein>